<evidence type="ECO:0000256" key="1">
    <source>
        <dbReference type="ARBA" id="ARBA00009820"/>
    </source>
</evidence>
<reference evidence="2" key="2">
    <citation type="submission" date="2021-04" db="EMBL/GenBank/DDBJ databases">
        <authorList>
            <person name="Dong X."/>
        </authorList>
    </citation>
    <scope>NUCLEOTIDE SEQUENCE</scope>
    <source>
        <strain evidence="2">LLY</strain>
    </source>
</reference>
<dbReference type="RefSeq" id="WP_250867738.1">
    <property type="nucleotide sequence ID" value="NZ_JAGSOI010000013.1"/>
</dbReference>
<dbReference type="AlphaFoldDB" id="A0A9E5DBG3"/>
<sequence length="382" mass="42503">MDATKKTEGVLMSIGNNPKGMLKMNHIFHITLLLIFLIGVPLVAATPNNTSISSIQINDLIQAEEGFSSSPAEWSPGGKYLLVQSHKSISMFEGINKHYLIDIENRTFGKIDYGITEKESNYLSPFTGWIPSGDKIYFGVSKWGHGMSAGGSNYIICNPDGTDMRVIGSQNETTLAKAVNNLGGGVRYRDLTFSPDSTKVAFEYEDPDNFLGNLWIENIDGTNSFELRAKARKLVWYNSTTVFFLTRDGSLLVTDDRGNSIQAFISDNDGEKHGIVSFSPDKQKMTFPIYSADDSYNKYISNINGSTLTKSEIGSWQPNGSSMVINENGSLYLLEGKEHSKRLLYEGNATEPRWFPDGSKILFIENKNVTIQPNYRQSCIQL</sequence>
<dbReference type="Gene3D" id="2.120.10.30">
    <property type="entry name" value="TolB, C-terminal domain"/>
    <property type="match status" value="2"/>
</dbReference>
<dbReference type="PANTHER" id="PTHR36842:SF1">
    <property type="entry name" value="PROTEIN TOLB"/>
    <property type="match status" value="1"/>
</dbReference>
<dbReference type="EMBL" id="JAGSOI010000013">
    <property type="protein sequence ID" value="MCM1986353.1"/>
    <property type="molecule type" value="Genomic_DNA"/>
</dbReference>
<reference evidence="2" key="1">
    <citation type="journal article" date="2021" name="mSystems">
        <title>Bacteria and Archaea Synergistically Convert Glycine Betaine to Biogenic Methane in the Formosa Cold Seep of the South China Sea.</title>
        <authorList>
            <person name="Li L."/>
            <person name="Zhang W."/>
            <person name="Zhang S."/>
            <person name="Song L."/>
            <person name="Sun Q."/>
            <person name="Zhang H."/>
            <person name="Xiang H."/>
            <person name="Dong X."/>
        </authorList>
    </citation>
    <scope>NUCLEOTIDE SEQUENCE</scope>
    <source>
        <strain evidence="2">LLY</strain>
    </source>
</reference>
<dbReference type="InterPro" id="IPR011042">
    <property type="entry name" value="6-blade_b-propeller_TolB-like"/>
</dbReference>
<gene>
    <name evidence="2" type="ORF">KDK67_04965</name>
</gene>
<dbReference type="Proteomes" id="UP001056766">
    <property type="component" value="Unassembled WGS sequence"/>
</dbReference>
<comment type="similarity">
    <text evidence="1">Belongs to the TolB family.</text>
</comment>
<proteinExistence type="inferred from homology"/>
<protein>
    <submittedName>
        <fullName evidence="2">PD40 domain-containing protein</fullName>
    </submittedName>
</protein>
<keyword evidence="3" id="KW-1185">Reference proteome</keyword>
<dbReference type="PANTHER" id="PTHR36842">
    <property type="entry name" value="PROTEIN TOLB HOMOLOG"/>
    <property type="match status" value="1"/>
</dbReference>
<evidence type="ECO:0000313" key="2">
    <source>
        <dbReference type="EMBL" id="MCM1986353.1"/>
    </source>
</evidence>
<organism evidence="2 3">
    <name type="scientific">Methanococcoides seepicolus</name>
    <dbReference type="NCBI Taxonomy" id="2828780"/>
    <lineage>
        <taxon>Archaea</taxon>
        <taxon>Methanobacteriati</taxon>
        <taxon>Methanobacteriota</taxon>
        <taxon>Stenosarchaea group</taxon>
        <taxon>Methanomicrobia</taxon>
        <taxon>Methanosarcinales</taxon>
        <taxon>Methanosarcinaceae</taxon>
        <taxon>Methanococcoides</taxon>
    </lineage>
</organism>
<dbReference type="SUPFAM" id="SSF82171">
    <property type="entry name" value="DPP6 N-terminal domain-like"/>
    <property type="match status" value="1"/>
</dbReference>
<dbReference type="Pfam" id="PF07676">
    <property type="entry name" value="PD40"/>
    <property type="match status" value="1"/>
</dbReference>
<comment type="caution">
    <text evidence="2">The sequence shown here is derived from an EMBL/GenBank/DDBJ whole genome shotgun (WGS) entry which is preliminary data.</text>
</comment>
<evidence type="ECO:0000313" key="3">
    <source>
        <dbReference type="Proteomes" id="UP001056766"/>
    </source>
</evidence>
<accession>A0A9E5DBG3</accession>
<dbReference type="InterPro" id="IPR011659">
    <property type="entry name" value="WD40"/>
</dbReference>
<name>A0A9E5DBG3_9EURY</name>